<dbReference type="PANTHER" id="PTHR30007:SF0">
    <property type="entry name" value="TRANSPOSASE"/>
    <property type="match status" value="1"/>
</dbReference>
<keyword evidence="3" id="KW-0614">Plasmid</keyword>
<proteinExistence type="predicted"/>
<dbReference type="Pfam" id="PF01609">
    <property type="entry name" value="DDE_Tnp_1"/>
    <property type="match status" value="1"/>
</dbReference>
<dbReference type="InterPro" id="IPR025161">
    <property type="entry name" value="IS402-like_dom"/>
</dbReference>
<dbReference type="PANTHER" id="PTHR30007">
    <property type="entry name" value="PHP DOMAIN PROTEIN"/>
    <property type="match status" value="1"/>
</dbReference>
<dbReference type="Proteomes" id="UP000829494">
    <property type="component" value="Plasmid pSRIMR7"/>
</dbReference>
<evidence type="ECO:0000313" key="4">
    <source>
        <dbReference type="Proteomes" id="UP000829494"/>
    </source>
</evidence>
<dbReference type="Pfam" id="PF13340">
    <property type="entry name" value="DUF4096"/>
    <property type="match status" value="1"/>
</dbReference>
<name>A0ABY3ZET0_STRRM</name>
<gene>
    <name evidence="3" type="ORF">SRIMR7_42280</name>
</gene>
<feature type="domain" description="Transposase IS4-like" evidence="1">
    <location>
        <begin position="135"/>
        <end position="291"/>
    </location>
</feature>
<feature type="domain" description="Insertion element IS402-like" evidence="2">
    <location>
        <begin position="38"/>
        <end position="118"/>
    </location>
</feature>
<accession>A0ABY3ZET0</accession>
<evidence type="ECO:0000259" key="1">
    <source>
        <dbReference type="Pfam" id="PF01609"/>
    </source>
</evidence>
<keyword evidence="4" id="KW-1185">Reference proteome</keyword>
<sequence length="307" mass="34686">MRRLGSHAPARPAHALIGGPLLGYSGGMSARRRYPSDLSDARWVLVEPLLTRWREDIVRRGLNIGHPPRHDLRDLLDAVLYVARTGIPWRYLPHDYPHWNTVYHYFGRWEQDGIFEQLNALLRRRVREDEGRQPEPTAMVIDAQSIKTSANVPAAGQGADVGKKIVGRKRSVVIDTTGLLLAVLVTAASIQDSTAGETLLNRIAAAHPTIRKGWADRGYREYLVDHAARLGIDLEIVRRTPGAARGFTVQPRRWCAERTLGWLMLNRRLARDYEALPARSTAMIYIAMIALMTRRLTRESAPTWRGL</sequence>
<evidence type="ECO:0000259" key="2">
    <source>
        <dbReference type="Pfam" id="PF13340"/>
    </source>
</evidence>
<protein>
    <submittedName>
        <fullName evidence="3">Transposase DDE domain protein</fullName>
    </submittedName>
</protein>
<geneLocation type="plasmid" evidence="3 4">
    <name>pSRIMR7</name>
</geneLocation>
<reference evidence="3 4" key="1">
    <citation type="submission" date="2022-03" db="EMBL/GenBank/DDBJ databases">
        <title>Complete genome of Streptomyces rimosus ssp. rimosus R7 (=ATCC 10970).</title>
        <authorList>
            <person name="Beganovic S."/>
            <person name="Ruckert C."/>
            <person name="Busche T."/>
            <person name="Kalinowski J."/>
            <person name="Wittmann C."/>
        </authorList>
    </citation>
    <scope>NUCLEOTIDE SEQUENCE [LARGE SCALE GENOMIC DNA]</scope>
    <source>
        <strain evidence="3 4">R7</strain>
        <plasmid evidence="3 4">pSRIMR7</plasmid>
    </source>
</reference>
<dbReference type="InterPro" id="IPR002559">
    <property type="entry name" value="Transposase_11"/>
</dbReference>
<dbReference type="EMBL" id="CP094299">
    <property type="protein sequence ID" value="UNZ08801.1"/>
    <property type="molecule type" value="Genomic_DNA"/>
</dbReference>
<organism evidence="3 4">
    <name type="scientific">Streptomyces rimosus subsp. rimosus</name>
    <dbReference type="NCBI Taxonomy" id="132474"/>
    <lineage>
        <taxon>Bacteria</taxon>
        <taxon>Bacillati</taxon>
        <taxon>Actinomycetota</taxon>
        <taxon>Actinomycetes</taxon>
        <taxon>Kitasatosporales</taxon>
        <taxon>Streptomycetaceae</taxon>
        <taxon>Streptomyces</taxon>
    </lineage>
</organism>
<dbReference type="NCBIfam" id="NF033580">
    <property type="entry name" value="transpos_IS5_3"/>
    <property type="match status" value="1"/>
</dbReference>
<evidence type="ECO:0000313" key="3">
    <source>
        <dbReference type="EMBL" id="UNZ08801.1"/>
    </source>
</evidence>